<proteinExistence type="evidence at protein level"/>
<sequence>MTDTVPVPAVRPPVDKPMRLVGVSHSNNSYSLVDHASANDQLHYIFLVVKQHIAGILADVQYYKIAELKNEIIALGTDVAALVRDRSFEESRDKYHSHFWRADDEAENKRLIVKLSEVAYALLDYKQNCCTQSRGPYALDEAKLEILCKKHLYELQNFRRELAQFVNTARDRNAQVTRLSAPLQSQLEWYQYKSPLDDPSIRRPLPYECTLTSRETIRPRTEPPEVDGHISGVKHVPSQWDVPNLSGKPGAANSGTHGNLTSQGRYGGRHMYERNINERRKPCEQEIQHVSSRYKHYHGLCE</sequence>
<evidence type="ECO:0000313" key="2">
    <source>
        <dbReference type="EnsemblMetazoa" id="XP_799976"/>
    </source>
</evidence>
<organism evidence="2 3">
    <name type="scientific">Strongylocentrotus purpuratus</name>
    <name type="common">Purple sea urchin</name>
    <dbReference type="NCBI Taxonomy" id="7668"/>
    <lineage>
        <taxon>Eukaryota</taxon>
        <taxon>Metazoa</taxon>
        <taxon>Echinodermata</taxon>
        <taxon>Eleutherozoa</taxon>
        <taxon>Echinozoa</taxon>
        <taxon>Echinoidea</taxon>
        <taxon>Euechinoidea</taxon>
        <taxon>Echinacea</taxon>
        <taxon>Camarodonta</taxon>
        <taxon>Echinidea</taxon>
        <taxon>Strongylocentrotidae</taxon>
        <taxon>Strongylocentrotus</taxon>
    </lineage>
</organism>
<dbReference type="EnsemblMetazoa" id="XM_794883">
    <property type="protein sequence ID" value="XP_799976"/>
    <property type="gene ID" value="LOC577943"/>
</dbReference>
<dbReference type="EMDB" id="EMD-40619"/>
<keyword evidence="4" id="KW-0002">3D-structure</keyword>
<feature type="compositionally biased region" description="Polar residues" evidence="1">
    <location>
        <begin position="253"/>
        <end position="264"/>
    </location>
</feature>
<dbReference type="KEGG" id="spu:577943"/>
<dbReference type="InParanoid" id="A0A7M7RHW6"/>
<dbReference type="OMA" id="FWRADHE"/>
<accession>A0A7M7RHW6</accession>
<evidence type="ECO:0007829" key="4">
    <source>
        <dbReference type="PDB" id="8SNB"/>
    </source>
</evidence>
<dbReference type="RefSeq" id="XP_799976.2">
    <property type="nucleotide sequence ID" value="XM_794883.5"/>
</dbReference>
<reference evidence="2" key="2">
    <citation type="submission" date="2021-01" db="UniProtKB">
        <authorList>
            <consortium name="EnsemblMetazoa"/>
        </authorList>
    </citation>
    <scope>IDENTIFICATION</scope>
</reference>
<keyword evidence="3" id="KW-1185">Reference proteome</keyword>
<evidence type="ECO:0000313" key="3">
    <source>
        <dbReference type="Proteomes" id="UP000007110"/>
    </source>
</evidence>
<dbReference type="AlphaFoldDB" id="A0A7M7RHW6"/>
<evidence type="ECO:0000256" key="1">
    <source>
        <dbReference type="SAM" id="MobiDB-lite"/>
    </source>
</evidence>
<dbReference type="PDB" id="8SNB">
    <property type="method" value="EM"/>
    <property type="resolution" value="3.30 A"/>
    <property type="chains" value="4Y=1-302"/>
</dbReference>
<dbReference type="Proteomes" id="UP000007110">
    <property type="component" value="Unassembled WGS sequence"/>
</dbReference>
<dbReference type="GeneID" id="577943"/>
<name>A0A7M7RHW6_STRPU</name>
<dbReference type="OrthoDB" id="9990824at2759"/>
<reference evidence="3" key="1">
    <citation type="submission" date="2015-02" db="EMBL/GenBank/DDBJ databases">
        <title>Genome sequencing for Strongylocentrotus purpuratus.</title>
        <authorList>
            <person name="Murali S."/>
            <person name="Liu Y."/>
            <person name="Vee V."/>
            <person name="English A."/>
            <person name="Wang M."/>
            <person name="Skinner E."/>
            <person name="Han Y."/>
            <person name="Muzny D.M."/>
            <person name="Worley K.C."/>
            <person name="Gibbs R.A."/>
        </authorList>
    </citation>
    <scope>NUCLEOTIDE SEQUENCE</scope>
</reference>
<feature type="region of interest" description="Disordered" evidence="1">
    <location>
        <begin position="245"/>
        <end position="267"/>
    </location>
</feature>
<protein>
    <submittedName>
        <fullName evidence="2">Uncharacterized protein</fullName>
    </submittedName>
</protein>
<reference evidence="4" key="3">
    <citation type="journal article" date="2023" name="Cell">
        <title>Structural specializations of the sperm tail.</title>
        <authorList>
            <person name="Leung M.R."/>
            <person name="Zeng J."/>
            <person name="Wang X."/>
            <person name="Roelofs M.C."/>
            <person name="Huang W."/>
            <person name="Zenezini Chiozzi R."/>
            <person name="Hevler J.F."/>
            <person name="Heck A.J.R."/>
            <person name="Dutcher S.K."/>
            <person name="Brown A."/>
            <person name="Zhang R."/>
            <person name="Zeev-Ben-Mordehai T."/>
        </authorList>
    </citation>
    <scope>STRUCTURE BY ELECTRON MICROSCOPY (3.30 ANGSTROMS)</scope>
</reference>